<evidence type="ECO:0000313" key="3">
    <source>
        <dbReference type="EMBL" id="MQM11428.1"/>
    </source>
</evidence>
<feature type="region of interest" description="Disordered" evidence="2">
    <location>
        <begin position="534"/>
        <end position="588"/>
    </location>
</feature>
<protein>
    <submittedName>
        <fullName evidence="3">Uncharacterized protein</fullName>
    </submittedName>
</protein>
<dbReference type="EMBL" id="NMUH01004976">
    <property type="protein sequence ID" value="MQM11428.1"/>
    <property type="molecule type" value="Genomic_DNA"/>
</dbReference>
<feature type="coiled-coil region" evidence="1">
    <location>
        <begin position="232"/>
        <end position="376"/>
    </location>
</feature>
<comment type="caution">
    <text evidence="3">The sequence shown here is derived from an EMBL/GenBank/DDBJ whole genome shotgun (WGS) entry which is preliminary data.</text>
</comment>
<accession>A0A843WY23</accession>
<dbReference type="InterPro" id="IPR043424">
    <property type="entry name" value="BLT-like"/>
</dbReference>
<dbReference type="AlphaFoldDB" id="A0A843WY23"/>
<evidence type="ECO:0000256" key="2">
    <source>
        <dbReference type="SAM" id="MobiDB-lite"/>
    </source>
</evidence>
<name>A0A843WY23_COLES</name>
<reference evidence="3" key="1">
    <citation type="submission" date="2017-07" db="EMBL/GenBank/DDBJ databases">
        <title>Taro Niue Genome Assembly and Annotation.</title>
        <authorList>
            <person name="Atibalentja N."/>
            <person name="Keating K."/>
            <person name="Fields C.J."/>
        </authorList>
    </citation>
    <scope>NUCLEOTIDE SEQUENCE</scope>
    <source>
        <strain evidence="3">Niue_2</strain>
        <tissue evidence="3">Leaf</tissue>
    </source>
</reference>
<evidence type="ECO:0000313" key="4">
    <source>
        <dbReference type="Proteomes" id="UP000652761"/>
    </source>
</evidence>
<sequence length="704" mass="78050">MLEQNRYQTNTCFLSHLNHLRAKLKPDEPPLRIYLDRTIHINLNSAAAAAAGNRRSGPTTPLLRWKFEDAELSGKPKSKPASKSEHGGAKASGSRAAGAVAAAGGGAVSGPVSARKLAAGIWQLQLPEFSVPVKSIAARPVHGHIQSPHLCKLTNTDLHRGPIDGLASPIPVPNLSNGASSKVDHSAALPYSAMERATKWDPGFSKASDEVFRFYSHLKLLEDQQVTTVSVVSALQAELEGARSRVNELEDERRTMKKKLDHFLKKVAEEKASWRTREHEKVRAVIDDMKDALSREKKNRQRMEIVNSKLVNELAEAKLTAKRCSQDCEKERKARELVEEVCDELAKEIGEDKAEVEALRRESMKIREEVDEERKMLQMAEVWREERVQMKLIDAKLTLEEKYSQLSKLQSDLEAFLQARNSSSSDVADIKEAELLRDAANSVKVEEVKEFVYQPPPASEDIFSVFEELHPGVETNERGIEPCYGYSPASRASKIHTVSPEMNGYMEKPVTVCANGTMYTNVDMEDDSGWETISQAEEQGSSNSPDGSDPSVNGICESNASVSGTDWEENGNADSEISEVFSGTTRQSRKKIPSIARLWRSSSPNNSEKCKLASAEIANERLSNGRISNGTLSPDIDLGEAGLSPMHMGQWRSPDSVNATVMRGMKGCIEWPRGMQKHSLKAKLLEARMESQKIQLRQVLKQKI</sequence>
<organism evidence="3 4">
    <name type="scientific">Colocasia esculenta</name>
    <name type="common">Wild taro</name>
    <name type="synonym">Arum esculentum</name>
    <dbReference type="NCBI Taxonomy" id="4460"/>
    <lineage>
        <taxon>Eukaryota</taxon>
        <taxon>Viridiplantae</taxon>
        <taxon>Streptophyta</taxon>
        <taxon>Embryophyta</taxon>
        <taxon>Tracheophyta</taxon>
        <taxon>Spermatophyta</taxon>
        <taxon>Magnoliopsida</taxon>
        <taxon>Liliopsida</taxon>
        <taxon>Araceae</taxon>
        <taxon>Aroideae</taxon>
        <taxon>Colocasieae</taxon>
        <taxon>Colocasia</taxon>
    </lineage>
</organism>
<dbReference type="PANTHER" id="PTHR31071:SF2">
    <property type="entry name" value="ACTIN CYTOSKELETON-REGULATORY COMPLEX PAN-LIKE PROTEIN"/>
    <property type="match status" value="1"/>
</dbReference>
<dbReference type="PANTHER" id="PTHR31071">
    <property type="entry name" value="GB|AAF24581.1"/>
    <property type="match status" value="1"/>
</dbReference>
<dbReference type="OrthoDB" id="1927957at2759"/>
<feature type="region of interest" description="Disordered" evidence="2">
    <location>
        <begin position="69"/>
        <end position="92"/>
    </location>
</feature>
<dbReference type="Proteomes" id="UP000652761">
    <property type="component" value="Unassembled WGS sequence"/>
</dbReference>
<gene>
    <name evidence="3" type="ORF">Taro_044336</name>
</gene>
<proteinExistence type="predicted"/>
<feature type="coiled-coil region" evidence="1">
    <location>
        <begin position="675"/>
        <end position="702"/>
    </location>
</feature>
<evidence type="ECO:0000256" key="1">
    <source>
        <dbReference type="SAM" id="Coils"/>
    </source>
</evidence>
<feature type="compositionally biased region" description="Low complexity" evidence="2">
    <location>
        <begin position="540"/>
        <end position="553"/>
    </location>
</feature>
<keyword evidence="4" id="KW-1185">Reference proteome</keyword>
<keyword evidence="1" id="KW-0175">Coiled coil</keyword>